<dbReference type="GO" id="GO:0009358">
    <property type="term" value="C:polyphosphate kinase complex"/>
    <property type="evidence" value="ECO:0007669"/>
    <property type="project" value="InterPro"/>
</dbReference>
<keyword evidence="2" id="KW-0418">Kinase</keyword>
<dbReference type="SUPFAM" id="SSF56024">
    <property type="entry name" value="Phospholipase D/nuclease"/>
    <property type="match status" value="1"/>
</dbReference>
<evidence type="ECO:0000313" key="2">
    <source>
        <dbReference type="EMBL" id="EKC65775.1"/>
    </source>
</evidence>
<accession>K1THE5</accession>
<dbReference type="AlphaFoldDB" id="K1THE5"/>
<protein>
    <submittedName>
        <fullName evidence="2">Polyphosphate kinase</fullName>
        <ecNumber evidence="2">2.7.4.1</ecNumber>
    </submittedName>
</protein>
<organism evidence="2">
    <name type="scientific">human gut metagenome</name>
    <dbReference type="NCBI Taxonomy" id="408170"/>
    <lineage>
        <taxon>unclassified sequences</taxon>
        <taxon>metagenomes</taxon>
        <taxon>organismal metagenomes</taxon>
    </lineage>
</organism>
<gene>
    <name evidence="2" type="ORF">LEA_10148</name>
</gene>
<dbReference type="InterPro" id="IPR025200">
    <property type="entry name" value="PPK_C_dom2"/>
</dbReference>
<dbReference type="PANTHER" id="PTHR30218:SF0">
    <property type="entry name" value="POLYPHOSPHATE KINASE"/>
    <property type="match status" value="1"/>
</dbReference>
<dbReference type="PANTHER" id="PTHR30218">
    <property type="entry name" value="POLYPHOSPHATE KINASE"/>
    <property type="match status" value="1"/>
</dbReference>
<evidence type="ECO:0000259" key="1">
    <source>
        <dbReference type="Pfam" id="PF13090"/>
    </source>
</evidence>
<comment type="caution">
    <text evidence="2">The sequence shown here is derived from an EMBL/GenBank/DDBJ whole genome shotgun (WGS) entry which is preliminary data.</text>
</comment>
<feature type="non-terminal residue" evidence="2">
    <location>
        <position position="1"/>
    </location>
</feature>
<feature type="domain" description="Polyphosphate kinase C-terminal" evidence="1">
    <location>
        <begin position="1"/>
        <end position="146"/>
    </location>
</feature>
<name>K1THE5_9ZZZZ</name>
<dbReference type="GO" id="GO:0006799">
    <property type="term" value="P:polyphosphate biosynthetic process"/>
    <property type="evidence" value="ECO:0007669"/>
    <property type="project" value="InterPro"/>
</dbReference>
<dbReference type="Gene3D" id="3.30.870.10">
    <property type="entry name" value="Endonuclease Chain A"/>
    <property type="match status" value="1"/>
</dbReference>
<dbReference type="EC" id="2.7.4.1" evidence="2"/>
<dbReference type="EMBL" id="AJWY01006821">
    <property type="protein sequence ID" value="EKC65775.1"/>
    <property type="molecule type" value="Genomic_DNA"/>
</dbReference>
<dbReference type="GO" id="GO:0008976">
    <property type="term" value="F:polyphosphate kinase activity"/>
    <property type="evidence" value="ECO:0007669"/>
    <property type="project" value="UniProtKB-EC"/>
</dbReference>
<sequence length="162" mass="18351">LDTEIKNANEGKEAWVKMKINHITDTDMVTKLYQASKAGVKIDIVIRGNCSLVPGIAKLSDNIHCVGIIDRYLEHSRILIFANGGKPRYFIGSADWMPRNLINRIEVLTPVYDEDMQADLLRTISYGMRDTKNGRVVDGKGGKEFVEGEPFRSQEELYKAYK</sequence>
<dbReference type="InterPro" id="IPR003414">
    <property type="entry name" value="PP_kinase"/>
</dbReference>
<reference evidence="2" key="1">
    <citation type="journal article" date="2013" name="Environ. Microbiol.">
        <title>Microbiota from the distal guts of lean and obese adolescents exhibit partial functional redundancy besides clear differences in community structure.</title>
        <authorList>
            <person name="Ferrer M."/>
            <person name="Ruiz A."/>
            <person name="Lanza F."/>
            <person name="Haange S.B."/>
            <person name="Oberbach A."/>
            <person name="Till H."/>
            <person name="Bargiela R."/>
            <person name="Campoy C."/>
            <person name="Segura M.T."/>
            <person name="Richter M."/>
            <person name="von Bergen M."/>
            <person name="Seifert J."/>
            <person name="Suarez A."/>
        </authorList>
    </citation>
    <scope>NUCLEOTIDE SEQUENCE</scope>
</reference>
<keyword evidence="2" id="KW-0808">Transferase</keyword>
<proteinExistence type="predicted"/>
<dbReference type="Pfam" id="PF13090">
    <property type="entry name" value="PP_kinase_C"/>
    <property type="match status" value="1"/>
</dbReference>